<proteinExistence type="predicted"/>
<dbReference type="AlphaFoldDB" id="A0A0A8XWK6"/>
<keyword evidence="1" id="KW-0472">Membrane</keyword>
<sequence length="48" mass="5502">MASSLFIWWILLLHKCSILTFSTMISSATGIFIFKILYEAISCIKVIF</sequence>
<accession>A0A0A8XWK6</accession>
<evidence type="ECO:0000256" key="1">
    <source>
        <dbReference type="SAM" id="Phobius"/>
    </source>
</evidence>
<organism evidence="2">
    <name type="scientific">Arundo donax</name>
    <name type="common">Giant reed</name>
    <name type="synonym">Donax arundinaceus</name>
    <dbReference type="NCBI Taxonomy" id="35708"/>
    <lineage>
        <taxon>Eukaryota</taxon>
        <taxon>Viridiplantae</taxon>
        <taxon>Streptophyta</taxon>
        <taxon>Embryophyta</taxon>
        <taxon>Tracheophyta</taxon>
        <taxon>Spermatophyta</taxon>
        <taxon>Magnoliopsida</taxon>
        <taxon>Liliopsida</taxon>
        <taxon>Poales</taxon>
        <taxon>Poaceae</taxon>
        <taxon>PACMAD clade</taxon>
        <taxon>Arundinoideae</taxon>
        <taxon>Arundineae</taxon>
        <taxon>Arundo</taxon>
    </lineage>
</organism>
<reference evidence="2" key="1">
    <citation type="submission" date="2014-09" db="EMBL/GenBank/DDBJ databases">
        <authorList>
            <person name="Magalhaes I.L.F."/>
            <person name="Oliveira U."/>
            <person name="Santos F.R."/>
            <person name="Vidigal T.H.D.A."/>
            <person name="Brescovit A.D."/>
            <person name="Santos A.J."/>
        </authorList>
    </citation>
    <scope>NUCLEOTIDE SEQUENCE</scope>
    <source>
        <tissue evidence="2">Shoot tissue taken approximately 20 cm above the soil surface</tissue>
    </source>
</reference>
<keyword evidence="1" id="KW-1133">Transmembrane helix</keyword>
<reference evidence="2" key="2">
    <citation type="journal article" date="2015" name="Data Brief">
        <title>Shoot transcriptome of the giant reed, Arundo donax.</title>
        <authorList>
            <person name="Barrero R.A."/>
            <person name="Guerrero F.D."/>
            <person name="Moolhuijzen P."/>
            <person name="Goolsby J.A."/>
            <person name="Tidwell J."/>
            <person name="Bellgard S.E."/>
            <person name="Bellgard M.I."/>
        </authorList>
    </citation>
    <scope>NUCLEOTIDE SEQUENCE</scope>
    <source>
        <tissue evidence="2">Shoot tissue taken approximately 20 cm above the soil surface</tissue>
    </source>
</reference>
<protein>
    <submittedName>
        <fullName evidence="2">Uncharacterized protein</fullName>
    </submittedName>
</protein>
<evidence type="ECO:0000313" key="2">
    <source>
        <dbReference type="EMBL" id="JAD18399.1"/>
    </source>
</evidence>
<keyword evidence="1" id="KW-0812">Transmembrane</keyword>
<dbReference type="EMBL" id="GBRH01279496">
    <property type="protein sequence ID" value="JAD18399.1"/>
    <property type="molecule type" value="Transcribed_RNA"/>
</dbReference>
<feature type="transmembrane region" description="Helical" evidence="1">
    <location>
        <begin position="6"/>
        <end position="38"/>
    </location>
</feature>
<name>A0A0A8XWK6_ARUDO</name>